<evidence type="ECO:0000256" key="1">
    <source>
        <dbReference type="SAM" id="MobiDB-lite"/>
    </source>
</evidence>
<evidence type="ECO:0008006" key="6">
    <source>
        <dbReference type="Google" id="ProtNLM"/>
    </source>
</evidence>
<accession>A0A0C3BUR4</accession>
<reference evidence="4 5" key="1">
    <citation type="submission" date="2014-04" db="EMBL/GenBank/DDBJ databases">
        <authorList>
            <consortium name="DOE Joint Genome Institute"/>
            <person name="Kuo A."/>
            <person name="Tarkka M."/>
            <person name="Buscot F."/>
            <person name="Kohler A."/>
            <person name="Nagy L.G."/>
            <person name="Floudas D."/>
            <person name="Copeland A."/>
            <person name="Barry K.W."/>
            <person name="Cichocki N."/>
            <person name="Veneault-Fourrey C."/>
            <person name="LaButti K."/>
            <person name="Lindquist E.A."/>
            <person name="Lipzen A."/>
            <person name="Lundell T."/>
            <person name="Morin E."/>
            <person name="Murat C."/>
            <person name="Sun H."/>
            <person name="Tunlid A."/>
            <person name="Henrissat B."/>
            <person name="Grigoriev I.V."/>
            <person name="Hibbett D.S."/>
            <person name="Martin F."/>
            <person name="Nordberg H.P."/>
            <person name="Cantor M.N."/>
            <person name="Hua S.X."/>
        </authorList>
    </citation>
    <scope>NUCLEOTIDE SEQUENCE [LARGE SCALE GENOMIC DNA]</scope>
    <source>
        <strain evidence="4 5">F 1598</strain>
    </source>
</reference>
<dbReference type="InterPro" id="IPR029071">
    <property type="entry name" value="Ubiquitin-like_domsf"/>
</dbReference>
<dbReference type="AlphaFoldDB" id="A0A0C3BUR4"/>
<dbReference type="GO" id="GO:0070628">
    <property type="term" value="F:proteasome binding"/>
    <property type="evidence" value="ECO:0007669"/>
    <property type="project" value="TreeGrafter"/>
</dbReference>
<dbReference type="STRING" id="765440.A0A0C3BUR4"/>
<dbReference type="InParanoid" id="A0A0C3BUR4"/>
<gene>
    <name evidence="4" type="ORF">PILCRDRAFT_812007</name>
</gene>
<reference evidence="5" key="2">
    <citation type="submission" date="2015-01" db="EMBL/GenBank/DDBJ databases">
        <title>Evolutionary Origins and Diversification of the Mycorrhizal Mutualists.</title>
        <authorList>
            <consortium name="DOE Joint Genome Institute"/>
            <consortium name="Mycorrhizal Genomics Consortium"/>
            <person name="Kohler A."/>
            <person name="Kuo A."/>
            <person name="Nagy L.G."/>
            <person name="Floudas D."/>
            <person name="Copeland A."/>
            <person name="Barry K.W."/>
            <person name="Cichocki N."/>
            <person name="Veneault-Fourrey C."/>
            <person name="LaButti K."/>
            <person name="Lindquist E.A."/>
            <person name="Lipzen A."/>
            <person name="Lundell T."/>
            <person name="Morin E."/>
            <person name="Murat C."/>
            <person name="Riley R."/>
            <person name="Ohm R."/>
            <person name="Sun H."/>
            <person name="Tunlid A."/>
            <person name="Henrissat B."/>
            <person name="Grigoriev I.V."/>
            <person name="Hibbett D.S."/>
            <person name="Martin F."/>
        </authorList>
    </citation>
    <scope>NUCLEOTIDE SEQUENCE [LARGE SCALE GENOMIC DNA]</scope>
    <source>
        <strain evidence="5">F 1598</strain>
    </source>
</reference>
<dbReference type="SMART" id="SM00213">
    <property type="entry name" value="UBQ"/>
    <property type="match status" value="1"/>
</dbReference>
<dbReference type="PROSITE" id="PS51397">
    <property type="entry name" value="WLM"/>
    <property type="match status" value="1"/>
</dbReference>
<evidence type="ECO:0000313" key="4">
    <source>
        <dbReference type="EMBL" id="KIM90278.1"/>
    </source>
</evidence>
<dbReference type="OrthoDB" id="49605at2759"/>
<feature type="region of interest" description="Disordered" evidence="1">
    <location>
        <begin position="303"/>
        <end position="325"/>
    </location>
</feature>
<dbReference type="PANTHER" id="PTHR47795:SF1">
    <property type="entry name" value="DNA-DEPENDENT METALLOPROTEASE WSS1 HOMOLOG 2"/>
    <property type="match status" value="1"/>
</dbReference>
<dbReference type="Gene3D" id="3.10.20.90">
    <property type="entry name" value="Phosphatidylinositol 3-kinase Catalytic Subunit, Chain A, domain 1"/>
    <property type="match status" value="1"/>
</dbReference>
<dbReference type="PROSITE" id="PS50053">
    <property type="entry name" value="UBIQUITIN_2"/>
    <property type="match status" value="1"/>
</dbReference>
<dbReference type="Pfam" id="PF08325">
    <property type="entry name" value="WLM"/>
    <property type="match status" value="1"/>
</dbReference>
<dbReference type="SUPFAM" id="SSF54236">
    <property type="entry name" value="Ubiquitin-like"/>
    <property type="match status" value="1"/>
</dbReference>
<feature type="domain" description="WLM" evidence="3">
    <location>
        <begin position="117"/>
        <end position="304"/>
    </location>
</feature>
<keyword evidence="5" id="KW-1185">Reference proteome</keyword>
<evidence type="ECO:0000259" key="3">
    <source>
        <dbReference type="PROSITE" id="PS51397"/>
    </source>
</evidence>
<feature type="compositionally biased region" description="Polar residues" evidence="1">
    <location>
        <begin position="311"/>
        <end position="325"/>
    </location>
</feature>
<dbReference type="Pfam" id="PF00240">
    <property type="entry name" value="ubiquitin"/>
    <property type="match status" value="1"/>
</dbReference>
<dbReference type="HOGENOM" id="CLU_056790_1_0_1"/>
<dbReference type="PANTHER" id="PTHR47795">
    <property type="entry name" value="UBIQUITIN AND WLM DOMAIN-CONTAINING METALLOPROTEASE SPCC1442.07C"/>
    <property type="match status" value="1"/>
</dbReference>
<protein>
    <recommendedName>
        <fullName evidence="6">WLM domain-containing protein</fullName>
    </recommendedName>
</protein>
<evidence type="ECO:0000259" key="2">
    <source>
        <dbReference type="PROSITE" id="PS50053"/>
    </source>
</evidence>
<feature type="domain" description="Ubiquitin-like" evidence="2">
    <location>
        <begin position="6"/>
        <end position="76"/>
    </location>
</feature>
<name>A0A0C3BUR4_PILCF</name>
<dbReference type="EMBL" id="KN832973">
    <property type="protein sequence ID" value="KIM90278.1"/>
    <property type="molecule type" value="Genomic_DNA"/>
</dbReference>
<proteinExistence type="predicted"/>
<sequence>MSSPLISFTVTHRGTPYPLTLRPDSTLASLYVQLEGLTGVPPSLQKLLYKARLRNPGDDASIVEAGIKDGLKVQMLGSTPQEIGGLQAAENEQQRINRIMRERAMKVPVKVRSTVTSSSATLNYRFHSLEPLPHLPKPSSALELLTRISNDPAICHVMQKHKFSVGLLTELAPHENPELLGLNVNRGQAIKLRIRTDAYDGFRPYLWIRKVLCHELAHNEWGDHGENFKELDSRLNKEVAEFERAAREGTHDLGGREVYEPPEELEAEVYTHVLGGSGEPSISLNESREDRRQRVLEATMNRLRKEEEQLEQSCGTAGPSATETS</sequence>
<dbReference type="Proteomes" id="UP000054166">
    <property type="component" value="Unassembled WGS sequence"/>
</dbReference>
<dbReference type="InterPro" id="IPR013536">
    <property type="entry name" value="WLM_dom"/>
</dbReference>
<organism evidence="4 5">
    <name type="scientific">Piloderma croceum (strain F 1598)</name>
    <dbReference type="NCBI Taxonomy" id="765440"/>
    <lineage>
        <taxon>Eukaryota</taxon>
        <taxon>Fungi</taxon>
        <taxon>Dikarya</taxon>
        <taxon>Basidiomycota</taxon>
        <taxon>Agaricomycotina</taxon>
        <taxon>Agaricomycetes</taxon>
        <taxon>Agaricomycetidae</taxon>
        <taxon>Atheliales</taxon>
        <taxon>Atheliaceae</taxon>
        <taxon>Piloderma</taxon>
    </lineage>
</organism>
<evidence type="ECO:0000313" key="5">
    <source>
        <dbReference type="Proteomes" id="UP000054166"/>
    </source>
</evidence>
<dbReference type="InterPro" id="IPR000626">
    <property type="entry name" value="Ubiquitin-like_dom"/>
</dbReference>